<comment type="caution">
    <text evidence="1">The sequence shown here is derived from an EMBL/GenBank/DDBJ whole genome shotgun (WGS) entry which is preliminary data.</text>
</comment>
<dbReference type="EMBL" id="DSTT01000004">
    <property type="protein sequence ID" value="HFK23701.1"/>
    <property type="molecule type" value="Genomic_DNA"/>
</dbReference>
<evidence type="ECO:0000313" key="1">
    <source>
        <dbReference type="EMBL" id="HFK23701.1"/>
    </source>
</evidence>
<name>A0A7C3N9Y3_UNCW3</name>
<dbReference type="AlphaFoldDB" id="A0A7C3N9Y3"/>
<reference evidence="1" key="1">
    <citation type="journal article" date="2020" name="mSystems">
        <title>Genome- and Community-Level Interaction Insights into Carbon Utilization and Element Cycling Functions of Hydrothermarchaeota in Hydrothermal Sediment.</title>
        <authorList>
            <person name="Zhou Z."/>
            <person name="Liu Y."/>
            <person name="Xu W."/>
            <person name="Pan J."/>
            <person name="Luo Z.H."/>
            <person name="Li M."/>
        </authorList>
    </citation>
    <scope>NUCLEOTIDE SEQUENCE [LARGE SCALE GENOMIC DNA]</scope>
    <source>
        <strain evidence="1">SpSt-464</strain>
    </source>
</reference>
<gene>
    <name evidence="1" type="ORF">ENS15_03515</name>
</gene>
<proteinExistence type="predicted"/>
<sequence length="646" mass="75523">MKKIFVIFYLLIFSFFLNGLETGRIVDTPFENISSVKTSYGVMVSKNFVKNGFNVEKIETKIIDQIYSITKFKKDILVGTGGNTYIFNISKNDTILKFREGEIIRNILKVDEKSFIASVEPAGIIVRIDDRKKCDTIFKNGNKSINKLLDLDGKIYALVGENIYEFKKNKFEKFFEVNDRNCLQMKKYKKGFLFSTEGEGKLISYQDGKTDYIFVSNGSEIKDFFFKDDKIFILLNSKISNTDDPLTEEYRSYIISIENNVLDTLFALDTHISQICDFNDGVLIFLSKPARAYFFDFKDLFFCGNFDFDFVTSLYREDENVFIGNDGQPQILKIKNNNGKGEFFSRVFKFNSENSITSVYPEFSGKVKVFFRFGESYEVDNTWTDFYQVFGGLNSSLPTSKFFQYKVVLNGDGDKFKKIEIFYKGENRKPKIENIVVFPPRILPDYAMPQNVRTDKNFKKNLYVDLQEQNISKIFEKKIFVKWEGVDFDNDRLSYTIFLNDNRYDYPLVSQTEDNYLIFNYENFQTGYYRIKILVSDSIENRKPLTEEKFSEDFLIDNTPPQIKDDIFQNNRLSFTAFDEESFIDKVEFSINGGEFKDVFPVDQIFDNREENFSIDIPFNGKVPLSILVKVYDKFGNVTFLKKFVK</sequence>
<organism evidence="1">
    <name type="scientific">candidate division WOR-3 bacterium</name>
    <dbReference type="NCBI Taxonomy" id="2052148"/>
    <lineage>
        <taxon>Bacteria</taxon>
        <taxon>Bacteria division WOR-3</taxon>
    </lineage>
</organism>
<protein>
    <submittedName>
        <fullName evidence="1">Uncharacterized protein</fullName>
    </submittedName>
</protein>
<accession>A0A7C3N9Y3</accession>